<keyword evidence="3" id="KW-1185">Reference proteome</keyword>
<feature type="region of interest" description="Disordered" evidence="1">
    <location>
        <begin position="1403"/>
        <end position="1425"/>
    </location>
</feature>
<proteinExistence type="predicted"/>
<sequence length="1425" mass="158014">MPTRVTACKLAVAEDGPQPVVLSSPTLAVEFGQLPRTPASGLGKSGRTANGKENSGGSLHKRFFNTLRGRSRSPKCNSEDDSPTAKPVRRRKSIVDLLNLSSRNSHDDKNARGPAESPSKDGNTGKDTHTNLLSDVPKRRRSLGTLLSPTNILGTVTNRVSRKPSTTHVPFNKNSIRIVRAEKILEHINSKDEDEKVVVHIEDIPKPSIHGKGPLHLKLAEGSEADIDLFESRLTRILEGESSSRSVHGNCCSHIAGIATEDTKITDTVNSNNSYSQLSKEACDRVSDEDESCEEDEFISYLPNSLRTLLSRARIEEKKPSEARTIVPSNTSMEKFEIQLEEEPHPRTPDSYLQLLMDSCCVPVQDGQPRSRSLSISEGSIFSYYHDPNDVIIPRQENCGEVEPSSMLPCTIPYLHAHQYEVRKVTPNPQIDKELSRQNLLDSRPILTVREVSGTSTLLDIDPDFSQRQAERSARYTSLGLVDRPGWKHDLAEIDRSIALTVAKMTRNYHGTTDEPSVDIREKETVRLDDEKAFNIRCCGSRFEFDLDEAWDSVTTGKGLMLLLQDESCEKRGTAKSKGAALRTMPSNEVSLLDFDDLYTLTGSSISERDHASCASAGDPTIPSIEEILLDSFVIRSPLDPFYASWSYDKLGFPLDLDQEIDFCPEYERFLRRTRGVVDPTPSLFLEHKTGSVSRFEAVGMKLPRIRKSNDIGSCTVEVRYPGTVNLLQHTECFSSMRDAIRGLCDYKLGDLATFFVYDEENRTIDAHSIDSPVPNPAKLKEKGLQLCWIPRMFNMTGEETMDDASTTSCSPYHLSRHSVESDSVSEELISQMNFVDQFVTFRHDQRKRPDLPSIDLSHATSDGPSSIFGDDSFLADQSSSELLGEAPITDHSSDLEALRAIAKEEDVLFDFYFEGDVPPTKTWIDLAREQKALSLLQDQSVDDEDVKCPWQDRALATASFEKPVAWPGEAHKEPMMMKNKLTSIVDGYDFYDSDGIFDSLESSLFSKSSSADFRDQFENNAHSNELDISADVRCTNSLSSLHSQAPVTRLCKNNSFNNSLDSAEQPEEDQEYGPRPNSIYPEPDMGHSPGYHFTAVREHMMSEGTEDAGRSSDDTEEHDTNSMDHAGVNTDFSLYDEDAAAVHLDIPAKPIASEDKWCDLVEIVRTNLQNASPLYDEDAAAVHLDMTAKSNAAEDKWNDLVEIVKTNLQNASLQNKNLQNENLLPTEVLNKGVLEETDPNDSKHPVLESTTERINSYSAMKDLEQAFVPEGEVTLMQLNLRPIGRAARSSPPAKKGKSKVGALVNIFQDYGLMPEKSRGTLPMPSISPSFSPRASRYRGEPSGTSVGSGTVRGISLTLSIDSLSIPSPINRAGSPYSTFERSLSRLSDLDTEVSLQFGETLKRTAKHGESEDEDLSAGGAELYG</sequence>
<dbReference type="EMBL" id="JAZHXI010000009">
    <property type="protein sequence ID" value="KAL2068273.1"/>
    <property type="molecule type" value="Genomic_DNA"/>
</dbReference>
<dbReference type="Proteomes" id="UP001595075">
    <property type="component" value="Unassembled WGS sequence"/>
</dbReference>
<evidence type="ECO:0000256" key="1">
    <source>
        <dbReference type="SAM" id="MobiDB-lite"/>
    </source>
</evidence>
<evidence type="ECO:0000313" key="2">
    <source>
        <dbReference type="EMBL" id="KAL2068273.1"/>
    </source>
</evidence>
<feature type="region of interest" description="Disordered" evidence="1">
    <location>
        <begin position="1319"/>
        <end position="1349"/>
    </location>
</feature>
<evidence type="ECO:0000313" key="3">
    <source>
        <dbReference type="Proteomes" id="UP001595075"/>
    </source>
</evidence>
<organism evidence="2 3">
    <name type="scientific">Oculimacula yallundae</name>
    <dbReference type="NCBI Taxonomy" id="86028"/>
    <lineage>
        <taxon>Eukaryota</taxon>
        <taxon>Fungi</taxon>
        <taxon>Dikarya</taxon>
        <taxon>Ascomycota</taxon>
        <taxon>Pezizomycotina</taxon>
        <taxon>Leotiomycetes</taxon>
        <taxon>Helotiales</taxon>
        <taxon>Ploettnerulaceae</taxon>
        <taxon>Oculimacula</taxon>
    </lineage>
</organism>
<name>A0ABR4CGI7_9HELO</name>
<feature type="compositionally biased region" description="Basic and acidic residues" evidence="1">
    <location>
        <begin position="1096"/>
        <end position="1123"/>
    </location>
</feature>
<protein>
    <submittedName>
        <fullName evidence="2">Uncharacterized protein</fullName>
    </submittedName>
</protein>
<feature type="region of interest" description="Disordered" evidence="1">
    <location>
        <begin position="32"/>
        <end position="140"/>
    </location>
</feature>
<comment type="caution">
    <text evidence="2">The sequence shown here is derived from an EMBL/GenBank/DDBJ whole genome shotgun (WGS) entry which is preliminary data.</text>
</comment>
<feature type="region of interest" description="Disordered" evidence="1">
    <location>
        <begin position="1057"/>
        <end position="1127"/>
    </location>
</feature>
<gene>
    <name evidence="2" type="ORF">VTL71DRAFT_16371</name>
</gene>
<feature type="compositionally biased region" description="Polar residues" evidence="1">
    <location>
        <begin position="47"/>
        <end position="57"/>
    </location>
</feature>
<feature type="compositionally biased region" description="Basic residues" evidence="1">
    <location>
        <begin position="59"/>
        <end position="73"/>
    </location>
</feature>
<reference evidence="2 3" key="1">
    <citation type="journal article" date="2024" name="Commun. Biol.">
        <title>Comparative genomic analysis of thermophilic fungi reveals convergent evolutionary adaptations and gene losses.</title>
        <authorList>
            <person name="Steindorff A.S."/>
            <person name="Aguilar-Pontes M.V."/>
            <person name="Robinson A.J."/>
            <person name="Andreopoulos B."/>
            <person name="LaButti K."/>
            <person name="Kuo A."/>
            <person name="Mondo S."/>
            <person name="Riley R."/>
            <person name="Otillar R."/>
            <person name="Haridas S."/>
            <person name="Lipzen A."/>
            <person name="Grimwood J."/>
            <person name="Schmutz J."/>
            <person name="Clum A."/>
            <person name="Reid I.D."/>
            <person name="Moisan M.C."/>
            <person name="Butler G."/>
            <person name="Nguyen T.T.M."/>
            <person name="Dewar K."/>
            <person name="Conant G."/>
            <person name="Drula E."/>
            <person name="Henrissat B."/>
            <person name="Hansel C."/>
            <person name="Singer S."/>
            <person name="Hutchinson M.I."/>
            <person name="de Vries R.P."/>
            <person name="Natvig D.O."/>
            <person name="Powell A.J."/>
            <person name="Tsang A."/>
            <person name="Grigoriev I.V."/>
        </authorList>
    </citation>
    <scope>NUCLEOTIDE SEQUENCE [LARGE SCALE GENOMIC DNA]</scope>
    <source>
        <strain evidence="2 3">CBS 494.80</strain>
    </source>
</reference>
<accession>A0ABR4CGI7</accession>